<proteinExistence type="predicted"/>
<name>A0A095Y9R8_9FIRM</name>
<gene>
    <name evidence="1" type="ORF">HMPREF1630_07710</name>
</gene>
<dbReference type="RefSeq" id="WP_004828346.1">
    <property type="nucleotide sequence ID" value="NZ_JRMW01000040.1"/>
</dbReference>
<dbReference type="Proteomes" id="UP000029579">
    <property type="component" value="Unassembled WGS sequence"/>
</dbReference>
<evidence type="ECO:0000313" key="2">
    <source>
        <dbReference type="Proteomes" id="UP000029579"/>
    </source>
</evidence>
<comment type="caution">
    <text evidence="1">The sequence shown here is derived from an EMBL/GenBank/DDBJ whole genome shotgun (WGS) entry which is preliminary data.</text>
</comment>
<dbReference type="EMBL" id="JRMW01000040">
    <property type="protein sequence ID" value="KGF03322.1"/>
    <property type="molecule type" value="Genomic_DNA"/>
</dbReference>
<sequence length="74" mass="9093">MVDVIYKKGKKNIIIDGREYGAISLYFHIKRNILILKRLKERGEWDEERQMEHKAYIERYLKAFKDNFDDEAIW</sequence>
<evidence type="ECO:0000313" key="1">
    <source>
        <dbReference type="EMBL" id="KGF03322.1"/>
    </source>
</evidence>
<accession>A0A095Y9R8</accession>
<protein>
    <submittedName>
        <fullName evidence="1">Uncharacterized protein</fullName>
    </submittedName>
</protein>
<organism evidence="1 2">
    <name type="scientific">Anaerococcus lactolyticus S7-1-13</name>
    <dbReference type="NCBI Taxonomy" id="1284686"/>
    <lineage>
        <taxon>Bacteria</taxon>
        <taxon>Bacillati</taxon>
        <taxon>Bacillota</taxon>
        <taxon>Tissierellia</taxon>
        <taxon>Tissierellales</taxon>
        <taxon>Peptoniphilaceae</taxon>
        <taxon>Anaerococcus</taxon>
    </lineage>
</organism>
<reference evidence="1 2" key="1">
    <citation type="submission" date="2014-07" db="EMBL/GenBank/DDBJ databases">
        <authorList>
            <person name="McCorrison J."/>
            <person name="Sanka R."/>
            <person name="Torralba M."/>
            <person name="Gillis M."/>
            <person name="Haft D.H."/>
            <person name="Methe B."/>
            <person name="Sutton G."/>
            <person name="Nelson K.E."/>
        </authorList>
    </citation>
    <scope>NUCLEOTIDE SEQUENCE [LARGE SCALE GENOMIC DNA]</scope>
    <source>
        <strain evidence="1 2">S7-1-13</strain>
    </source>
</reference>
<dbReference type="AlphaFoldDB" id="A0A095Y9R8"/>